<dbReference type="PROSITE" id="PS00188">
    <property type="entry name" value="BIOTIN"/>
    <property type="match status" value="1"/>
</dbReference>
<dbReference type="InterPro" id="IPR011053">
    <property type="entry name" value="Single_hybrid_motif"/>
</dbReference>
<organism evidence="3 4">
    <name type="scientific">Pedobacter puniceum</name>
    <dbReference type="NCBI Taxonomy" id="2666136"/>
    <lineage>
        <taxon>Bacteria</taxon>
        <taxon>Pseudomonadati</taxon>
        <taxon>Bacteroidota</taxon>
        <taxon>Sphingobacteriia</taxon>
        <taxon>Sphingobacteriales</taxon>
        <taxon>Sphingobacteriaceae</taxon>
        <taxon>Pedobacter</taxon>
    </lineage>
</organism>
<keyword evidence="4" id="KW-1185">Reference proteome</keyword>
<dbReference type="RefSeq" id="WP_154287557.1">
    <property type="nucleotide sequence ID" value="NZ_WKJI01000002.1"/>
</dbReference>
<protein>
    <submittedName>
        <fullName evidence="3">Biotin/lipoyl-binding protein</fullName>
    </submittedName>
</protein>
<accession>A0A7K0FP57</accession>
<dbReference type="InterPro" id="IPR001882">
    <property type="entry name" value="Biotin_BS"/>
</dbReference>
<evidence type="ECO:0000313" key="4">
    <source>
        <dbReference type="Proteomes" id="UP000462931"/>
    </source>
</evidence>
<dbReference type="InterPro" id="IPR000089">
    <property type="entry name" value="Biotin_lipoyl"/>
</dbReference>
<sequence length="165" mass="18865">MYTLKSAHQNYKIEEREGKLYLNDGLIDLDISDLGNQHFHVIEKHKSFEAELLELNKEEKYVLIKVNAQVYRFDVSDQYDILLKEMGLDKLNQHTVKELKAPMPGLVLQVMVQVGDEIKKGDNLLVLEAMKMENILKAPADATVKSILIKAGDKVEKNQVLIQFA</sequence>
<name>A0A7K0FP57_9SPHI</name>
<dbReference type="PANTHER" id="PTHR45266:SF3">
    <property type="entry name" value="OXALOACETATE DECARBOXYLASE ALPHA CHAIN"/>
    <property type="match status" value="1"/>
</dbReference>
<dbReference type="CDD" id="cd06850">
    <property type="entry name" value="biotinyl_domain"/>
    <property type="match status" value="1"/>
</dbReference>
<dbReference type="AlphaFoldDB" id="A0A7K0FP57"/>
<evidence type="ECO:0000256" key="1">
    <source>
        <dbReference type="ARBA" id="ARBA00023267"/>
    </source>
</evidence>
<dbReference type="FunFam" id="2.40.50.100:FF:000003">
    <property type="entry name" value="Acetyl-CoA carboxylase biotin carboxyl carrier protein"/>
    <property type="match status" value="1"/>
</dbReference>
<dbReference type="Gene3D" id="2.40.50.100">
    <property type="match status" value="1"/>
</dbReference>
<keyword evidence="1" id="KW-0092">Biotin</keyword>
<dbReference type="PROSITE" id="PS50968">
    <property type="entry name" value="BIOTINYL_LIPOYL"/>
    <property type="match status" value="1"/>
</dbReference>
<evidence type="ECO:0000259" key="2">
    <source>
        <dbReference type="PROSITE" id="PS50968"/>
    </source>
</evidence>
<gene>
    <name evidence="3" type="ORF">GJJ64_09495</name>
</gene>
<feature type="domain" description="Lipoyl-binding" evidence="2">
    <location>
        <begin position="96"/>
        <end position="165"/>
    </location>
</feature>
<dbReference type="SUPFAM" id="SSF51230">
    <property type="entry name" value="Single hybrid motif"/>
    <property type="match status" value="1"/>
</dbReference>
<evidence type="ECO:0000313" key="3">
    <source>
        <dbReference type="EMBL" id="MRX47421.1"/>
    </source>
</evidence>
<dbReference type="Proteomes" id="UP000462931">
    <property type="component" value="Unassembled WGS sequence"/>
</dbReference>
<comment type="caution">
    <text evidence="3">The sequence shown here is derived from an EMBL/GenBank/DDBJ whole genome shotgun (WGS) entry which is preliminary data.</text>
</comment>
<dbReference type="InterPro" id="IPR050709">
    <property type="entry name" value="Biotin_Carboxyl_Carrier/Decarb"/>
</dbReference>
<dbReference type="Pfam" id="PF00364">
    <property type="entry name" value="Biotin_lipoyl"/>
    <property type="match status" value="1"/>
</dbReference>
<dbReference type="EMBL" id="WKJI01000002">
    <property type="protein sequence ID" value="MRX47421.1"/>
    <property type="molecule type" value="Genomic_DNA"/>
</dbReference>
<proteinExistence type="predicted"/>
<dbReference type="PANTHER" id="PTHR45266">
    <property type="entry name" value="OXALOACETATE DECARBOXYLASE ALPHA CHAIN"/>
    <property type="match status" value="1"/>
</dbReference>
<reference evidence="3 4" key="1">
    <citation type="submission" date="2019-11" db="EMBL/GenBank/DDBJ databases">
        <authorList>
            <person name="Cheng Q."/>
            <person name="Yang Z."/>
        </authorList>
    </citation>
    <scope>NUCLEOTIDE SEQUENCE [LARGE SCALE GENOMIC DNA]</scope>
    <source>
        <strain evidence="3 4">HX-22-1</strain>
    </source>
</reference>